<accession>A0ABY5NVM8</accession>
<organism evidence="1 2">
    <name type="scientific">Paenimyroides aestuarii</name>
    <dbReference type="NCBI Taxonomy" id="2968490"/>
    <lineage>
        <taxon>Bacteria</taxon>
        <taxon>Pseudomonadati</taxon>
        <taxon>Bacteroidota</taxon>
        <taxon>Flavobacteriia</taxon>
        <taxon>Flavobacteriales</taxon>
        <taxon>Flavobacteriaceae</taxon>
        <taxon>Paenimyroides</taxon>
    </lineage>
</organism>
<dbReference type="Proteomes" id="UP001317001">
    <property type="component" value="Chromosome"/>
</dbReference>
<gene>
    <name evidence="1" type="ORF">NPX36_05455</name>
</gene>
<proteinExistence type="predicted"/>
<sequence>MLLVLTTAFPDRPIDRVLDYTIKQLESSFMVQPIGMVGAII</sequence>
<dbReference type="RefSeq" id="WP_257500404.1">
    <property type="nucleotide sequence ID" value="NZ_CP102382.1"/>
</dbReference>
<dbReference type="EMBL" id="CP102382">
    <property type="protein sequence ID" value="UUV22487.1"/>
    <property type="molecule type" value="Genomic_DNA"/>
</dbReference>
<keyword evidence="2" id="KW-1185">Reference proteome</keyword>
<reference evidence="1 2" key="1">
    <citation type="submission" date="2022-08" db="EMBL/GenBank/DDBJ databases">
        <title>Myroides zhujiangensis sp. nov., a novel bacterium isolated from sediment in the Pearl River Estuary.</title>
        <authorList>
            <person name="Cui L."/>
        </authorList>
    </citation>
    <scope>NUCLEOTIDE SEQUENCE [LARGE SCALE GENOMIC DNA]</scope>
    <source>
        <strain evidence="1 2">SCSIO 72103</strain>
    </source>
</reference>
<name>A0ABY5NVM8_9FLAO</name>
<protein>
    <submittedName>
        <fullName evidence="1">Uncharacterized protein</fullName>
    </submittedName>
</protein>
<evidence type="ECO:0000313" key="2">
    <source>
        <dbReference type="Proteomes" id="UP001317001"/>
    </source>
</evidence>
<evidence type="ECO:0000313" key="1">
    <source>
        <dbReference type="EMBL" id="UUV22487.1"/>
    </source>
</evidence>